<feature type="region of interest" description="Disordered" evidence="1">
    <location>
        <begin position="40"/>
        <end position="79"/>
    </location>
</feature>
<protein>
    <submittedName>
        <fullName evidence="4">Uncharacterized protein</fullName>
    </submittedName>
</protein>
<keyword evidence="2" id="KW-0812">Transmembrane</keyword>
<name>A0A417YSC0_9BACI</name>
<evidence type="ECO:0000256" key="1">
    <source>
        <dbReference type="SAM" id="MobiDB-lite"/>
    </source>
</evidence>
<dbReference type="Proteomes" id="UP000284416">
    <property type="component" value="Unassembled WGS sequence"/>
</dbReference>
<feature type="transmembrane region" description="Helical" evidence="2">
    <location>
        <begin position="85"/>
        <end position="102"/>
    </location>
</feature>
<evidence type="ECO:0000313" key="5">
    <source>
        <dbReference type="Proteomes" id="UP000284416"/>
    </source>
</evidence>
<accession>A0A417YSC0</accession>
<comment type="caution">
    <text evidence="4">The sequence shown here is derived from an EMBL/GenBank/DDBJ whole genome shotgun (WGS) entry which is preliminary data.</text>
</comment>
<dbReference type="AlphaFoldDB" id="A0A417YSC0"/>
<feature type="chain" id="PRO_5019031255" evidence="3">
    <location>
        <begin position="24"/>
        <end position="123"/>
    </location>
</feature>
<evidence type="ECO:0000256" key="3">
    <source>
        <dbReference type="SAM" id="SignalP"/>
    </source>
</evidence>
<evidence type="ECO:0000313" key="4">
    <source>
        <dbReference type="EMBL" id="RHW38889.1"/>
    </source>
</evidence>
<dbReference type="RefSeq" id="WP_118921223.1">
    <property type="nucleotide sequence ID" value="NZ_QWEG01000008.1"/>
</dbReference>
<reference evidence="4 5" key="1">
    <citation type="journal article" date="2017" name="Int. J. Syst. Evol. Microbiol.">
        <title>Bacillus notoginsengisoli sp. nov., a novel bacterium isolated from the rhizosphere of Panax notoginseng.</title>
        <authorList>
            <person name="Zhang M.Y."/>
            <person name="Cheng J."/>
            <person name="Cai Y."/>
            <person name="Zhang T.Y."/>
            <person name="Wu Y.Y."/>
            <person name="Manikprabhu D."/>
            <person name="Li W.J."/>
            <person name="Zhang Y.X."/>
        </authorList>
    </citation>
    <scope>NUCLEOTIDE SEQUENCE [LARGE SCALE GENOMIC DNA]</scope>
    <source>
        <strain evidence="4 5">JCM 30743</strain>
    </source>
</reference>
<dbReference type="OrthoDB" id="2874138at2"/>
<proteinExistence type="predicted"/>
<feature type="signal peptide" evidence="3">
    <location>
        <begin position="1"/>
        <end position="23"/>
    </location>
</feature>
<organism evidence="4 5">
    <name type="scientific">Neobacillus notoginsengisoli</name>
    <dbReference type="NCBI Taxonomy" id="1578198"/>
    <lineage>
        <taxon>Bacteria</taxon>
        <taxon>Bacillati</taxon>
        <taxon>Bacillota</taxon>
        <taxon>Bacilli</taxon>
        <taxon>Bacillales</taxon>
        <taxon>Bacillaceae</taxon>
        <taxon>Neobacillus</taxon>
    </lineage>
</organism>
<gene>
    <name evidence="4" type="ORF">D1B31_12965</name>
</gene>
<feature type="compositionally biased region" description="Polar residues" evidence="1">
    <location>
        <begin position="47"/>
        <end position="59"/>
    </location>
</feature>
<keyword evidence="2" id="KW-0472">Membrane</keyword>
<dbReference type="EMBL" id="QWEG01000008">
    <property type="protein sequence ID" value="RHW38889.1"/>
    <property type="molecule type" value="Genomic_DNA"/>
</dbReference>
<keyword evidence="5" id="KW-1185">Reference proteome</keyword>
<keyword evidence="3" id="KW-0732">Signal</keyword>
<sequence length="123" mass="13051">MKKWLSLLLGLVIILSFNPIASAHQGQSGNQDVLNAAQKFRNGGNGLSDQGNGSKVSGTHNHDGSGSAGGHSHGPVVETPPNMKILGTFGGINLSFIFIGIWNKRFRRNGEKHGNPRKKPPCA</sequence>
<keyword evidence="2" id="KW-1133">Transmembrane helix</keyword>
<evidence type="ECO:0000256" key="2">
    <source>
        <dbReference type="SAM" id="Phobius"/>
    </source>
</evidence>